<comment type="catalytic activity">
    <reaction evidence="6">
        <text>guanosine(527) in 16S rRNA + S-adenosyl-L-methionine = N(7)-methylguanosine(527) in 16S rRNA + S-adenosyl-L-homocysteine</text>
        <dbReference type="Rhea" id="RHEA:42732"/>
        <dbReference type="Rhea" id="RHEA-COMP:10209"/>
        <dbReference type="Rhea" id="RHEA-COMP:10210"/>
        <dbReference type="ChEBI" id="CHEBI:57856"/>
        <dbReference type="ChEBI" id="CHEBI:59789"/>
        <dbReference type="ChEBI" id="CHEBI:74269"/>
        <dbReference type="ChEBI" id="CHEBI:74480"/>
        <dbReference type="EC" id="2.1.1.170"/>
    </reaction>
</comment>
<reference evidence="7 8" key="1">
    <citation type="submission" date="2020-08" db="EMBL/GenBank/DDBJ databases">
        <title>The genome sequence of Novosphingobium flavum 4Y4.</title>
        <authorList>
            <person name="Liu Y."/>
        </authorList>
    </citation>
    <scope>NUCLEOTIDE SEQUENCE [LARGE SCALE GENOMIC DNA]</scope>
    <source>
        <strain evidence="7 8">4Y4</strain>
    </source>
</reference>
<comment type="subcellular location">
    <subcellularLocation>
        <location evidence="6">Cytoplasm</location>
    </subcellularLocation>
</comment>
<dbReference type="PANTHER" id="PTHR31760">
    <property type="entry name" value="S-ADENOSYL-L-METHIONINE-DEPENDENT METHYLTRANSFERASES SUPERFAMILY PROTEIN"/>
    <property type="match status" value="1"/>
</dbReference>
<keyword evidence="8" id="KW-1185">Reference proteome</keyword>
<gene>
    <name evidence="6 7" type="primary">rsmG</name>
    <name evidence="7" type="ORF">H7F49_12215</name>
</gene>
<comment type="caution">
    <text evidence="7">The sequence shown here is derived from an EMBL/GenBank/DDBJ whole genome shotgun (WGS) entry which is preliminary data.</text>
</comment>
<feature type="binding site" evidence="6">
    <location>
        <position position="80"/>
    </location>
    <ligand>
        <name>S-adenosyl-L-methionine</name>
        <dbReference type="ChEBI" id="CHEBI:59789"/>
    </ligand>
</feature>
<dbReference type="Gene3D" id="3.40.50.150">
    <property type="entry name" value="Vaccinia Virus protein VP39"/>
    <property type="match status" value="1"/>
</dbReference>
<evidence type="ECO:0000256" key="5">
    <source>
        <dbReference type="ARBA" id="ARBA00022691"/>
    </source>
</evidence>
<evidence type="ECO:0000313" key="8">
    <source>
        <dbReference type="Proteomes" id="UP000520156"/>
    </source>
</evidence>
<dbReference type="GO" id="GO:0005829">
    <property type="term" value="C:cytosol"/>
    <property type="evidence" value="ECO:0007669"/>
    <property type="project" value="TreeGrafter"/>
</dbReference>
<dbReference type="InterPro" id="IPR003682">
    <property type="entry name" value="rRNA_ssu_MeTfrase_G"/>
</dbReference>
<dbReference type="AlphaFoldDB" id="A0A7X1F9K0"/>
<keyword evidence="2 6" id="KW-0698">rRNA processing</keyword>
<feature type="binding site" evidence="6">
    <location>
        <begin position="131"/>
        <end position="132"/>
    </location>
    <ligand>
        <name>S-adenosyl-L-methionine</name>
        <dbReference type="ChEBI" id="CHEBI:59789"/>
    </ligand>
</feature>
<dbReference type="SUPFAM" id="SSF53335">
    <property type="entry name" value="S-adenosyl-L-methionine-dependent methyltransferases"/>
    <property type="match status" value="1"/>
</dbReference>
<evidence type="ECO:0000256" key="2">
    <source>
        <dbReference type="ARBA" id="ARBA00022552"/>
    </source>
</evidence>
<name>A0A7X1F9K0_9SPHN</name>
<dbReference type="NCBIfam" id="TIGR00138">
    <property type="entry name" value="rsmG_gidB"/>
    <property type="match status" value="1"/>
</dbReference>
<dbReference type="EMBL" id="JACLAU010000020">
    <property type="protein sequence ID" value="MBC2652469.1"/>
    <property type="molecule type" value="Genomic_DNA"/>
</dbReference>
<evidence type="ECO:0000256" key="1">
    <source>
        <dbReference type="ARBA" id="ARBA00022490"/>
    </source>
</evidence>
<dbReference type="EC" id="2.1.1.170" evidence="6"/>
<keyword evidence="3 6" id="KW-0489">Methyltransferase</keyword>
<dbReference type="RefSeq" id="WP_185683883.1">
    <property type="nucleotide sequence ID" value="NZ_JACLAU010000020.1"/>
</dbReference>
<dbReference type="Proteomes" id="UP000520156">
    <property type="component" value="Unassembled WGS sequence"/>
</dbReference>
<sequence length="219" mass="23785">MTVLTSDDAARGWLASQPGVDAVARARLERLVALLIDENTRQNLVSAGSLEHVWLRHIADSAQLLVHVSHETPGPWVDLGSGAGFPGLVIAALRPECEVVLVESRTRRIEWLTRAAGALGLDRVKVAGARLETIEPFRAGVISARAFAPLDRLLDLSARFSTSDTIWLLPKGRSARDEVTQLQGWSHTFHVEHSLTDAEAGVIVGQVSGRVSVKKGRKR</sequence>
<evidence type="ECO:0000256" key="3">
    <source>
        <dbReference type="ARBA" id="ARBA00022603"/>
    </source>
</evidence>
<evidence type="ECO:0000256" key="6">
    <source>
        <dbReference type="HAMAP-Rule" id="MF_00074"/>
    </source>
</evidence>
<evidence type="ECO:0000256" key="4">
    <source>
        <dbReference type="ARBA" id="ARBA00022679"/>
    </source>
</evidence>
<organism evidence="7 8">
    <name type="scientific">Novosphingobium aerophilum</name>
    <dbReference type="NCBI Taxonomy" id="2839843"/>
    <lineage>
        <taxon>Bacteria</taxon>
        <taxon>Pseudomonadati</taxon>
        <taxon>Pseudomonadota</taxon>
        <taxon>Alphaproteobacteria</taxon>
        <taxon>Sphingomonadales</taxon>
        <taxon>Sphingomonadaceae</taxon>
        <taxon>Novosphingobium</taxon>
    </lineage>
</organism>
<dbReference type="HAMAP" id="MF_00074">
    <property type="entry name" value="16SrRNA_methyltr_G"/>
    <property type="match status" value="1"/>
</dbReference>
<protein>
    <recommendedName>
        <fullName evidence="6">Ribosomal RNA small subunit methyltransferase G</fullName>
        <ecNumber evidence="6">2.1.1.170</ecNumber>
    </recommendedName>
    <alternativeName>
        <fullName evidence="6">16S rRNA 7-methylguanosine methyltransferase</fullName>
        <shortName evidence="6">16S rRNA m7G methyltransferase</shortName>
    </alternativeName>
</protein>
<evidence type="ECO:0000313" key="7">
    <source>
        <dbReference type="EMBL" id="MBC2652469.1"/>
    </source>
</evidence>
<comment type="function">
    <text evidence="6">Specifically methylates the N7 position of guanine in position 527 of 16S rRNA.</text>
</comment>
<feature type="binding site" evidence="6">
    <location>
        <position position="85"/>
    </location>
    <ligand>
        <name>S-adenosyl-L-methionine</name>
        <dbReference type="ChEBI" id="CHEBI:59789"/>
    </ligand>
</feature>
<keyword evidence="5 6" id="KW-0949">S-adenosyl-L-methionine</keyword>
<dbReference type="PANTHER" id="PTHR31760:SF0">
    <property type="entry name" value="S-ADENOSYL-L-METHIONINE-DEPENDENT METHYLTRANSFERASES SUPERFAMILY PROTEIN"/>
    <property type="match status" value="1"/>
</dbReference>
<dbReference type="Pfam" id="PF02527">
    <property type="entry name" value="GidB"/>
    <property type="match status" value="1"/>
</dbReference>
<comment type="caution">
    <text evidence="6">Lacks conserved residue(s) required for the propagation of feature annotation.</text>
</comment>
<accession>A0A7X1F9K0</accession>
<dbReference type="GO" id="GO:0070043">
    <property type="term" value="F:rRNA (guanine-N7-)-methyltransferase activity"/>
    <property type="evidence" value="ECO:0007669"/>
    <property type="project" value="UniProtKB-UniRule"/>
</dbReference>
<keyword evidence="1 6" id="KW-0963">Cytoplasm</keyword>
<comment type="similarity">
    <text evidence="6">Belongs to the methyltransferase superfamily. RNA methyltransferase RsmG family.</text>
</comment>
<keyword evidence="4 6" id="KW-0808">Transferase</keyword>
<feature type="binding site" evidence="6">
    <location>
        <position position="145"/>
    </location>
    <ligand>
        <name>S-adenosyl-L-methionine</name>
        <dbReference type="ChEBI" id="CHEBI:59789"/>
    </ligand>
</feature>
<proteinExistence type="inferred from homology"/>
<dbReference type="InterPro" id="IPR029063">
    <property type="entry name" value="SAM-dependent_MTases_sf"/>
</dbReference>